<comment type="caution">
    <text evidence="1">The sequence shown here is derived from an EMBL/GenBank/DDBJ whole genome shotgun (WGS) entry which is preliminary data.</text>
</comment>
<dbReference type="EMBL" id="ATMR01000081">
    <property type="protein sequence ID" value="EPR73845.1"/>
    <property type="molecule type" value="Genomic_DNA"/>
</dbReference>
<dbReference type="AlphaFoldDB" id="S7VU92"/>
<protein>
    <submittedName>
        <fullName evidence="1">Uncharacterized protein</fullName>
    </submittedName>
</protein>
<name>S7VU92_9FLAO</name>
<sequence>MLNCYQHVLNIDCGFGNLPPQAQMLLDYNLLVIITWI</sequence>
<evidence type="ECO:0000313" key="2">
    <source>
        <dbReference type="Proteomes" id="UP000014962"/>
    </source>
</evidence>
<accession>S7VU92</accession>
<organism evidence="1 2">
    <name type="scientific">Winogradskyella psychrotolerans RS-3</name>
    <dbReference type="NCBI Taxonomy" id="641526"/>
    <lineage>
        <taxon>Bacteria</taxon>
        <taxon>Pseudomonadati</taxon>
        <taxon>Bacteroidota</taxon>
        <taxon>Flavobacteriia</taxon>
        <taxon>Flavobacteriales</taxon>
        <taxon>Flavobacteriaceae</taxon>
        <taxon>Winogradskyella</taxon>
    </lineage>
</organism>
<proteinExistence type="predicted"/>
<reference evidence="1 2" key="1">
    <citation type="journal article" date="2013" name="Genome Announc.">
        <title>Draft Genome Sequence of Winogradskyella psychrotolerans RS-3T, Isolated from the Marine Transect of Kongsfjorden, Ny-Alesund, Svalbard, Arctic Ocean.</title>
        <authorList>
            <person name="Kumar Pinnaka A."/>
            <person name="Ara S."/>
            <person name="Singh A."/>
            <person name="Shivaji S."/>
        </authorList>
    </citation>
    <scope>NUCLEOTIDE SEQUENCE [LARGE SCALE GENOMIC DNA]</scope>
    <source>
        <strain evidence="1 2">RS-3</strain>
    </source>
</reference>
<keyword evidence="2" id="KW-1185">Reference proteome</keyword>
<evidence type="ECO:0000313" key="1">
    <source>
        <dbReference type="EMBL" id="EPR73845.1"/>
    </source>
</evidence>
<gene>
    <name evidence="1" type="ORF">ADIWIN_1205</name>
</gene>
<dbReference type="Proteomes" id="UP000014962">
    <property type="component" value="Unassembled WGS sequence"/>
</dbReference>